<dbReference type="NCBIfam" id="TIGR00231">
    <property type="entry name" value="small_GTP"/>
    <property type="match status" value="2"/>
</dbReference>
<dbReference type="Proteomes" id="UP000225706">
    <property type="component" value="Unassembled WGS sequence"/>
</dbReference>
<evidence type="ECO:0000256" key="1">
    <source>
        <dbReference type="ARBA" id="ARBA00022741"/>
    </source>
</evidence>
<dbReference type="InterPro" id="IPR005225">
    <property type="entry name" value="Small_GTP-bd"/>
</dbReference>
<dbReference type="SUPFAM" id="SSF52540">
    <property type="entry name" value="P-loop containing nucleoside triphosphate hydrolases"/>
    <property type="match status" value="2"/>
</dbReference>
<keyword evidence="1" id="KW-0547">Nucleotide-binding</keyword>
<keyword evidence="4" id="KW-1185">Reference proteome</keyword>
<dbReference type="InterPro" id="IPR050227">
    <property type="entry name" value="Rab"/>
</dbReference>
<dbReference type="Pfam" id="PF00071">
    <property type="entry name" value="Ras"/>
    <property type="match status" value="1"/>
</dbReference>
<dbReference type="PROSITE" id="PS51421">
    <property type="entry name" value="RAS"/>
    <property type="match status" value="1"/>
</dbReference>
<dbReference type="FunFam" id="3.40.50.300:FF:001447">
    <property type="entry name" value="Ras-related protein Rab-1B"/>
    <property type="match status" value="1"/>
</dbReference>
<sequence>MKLLLILSKLYPQTGNENTQTYQLQVWDTAGQERFRTITQSYYRSANAVVITYDITKKDTFKNVVRWTEDVKKYAPANVIKLLVGNKTDIAENREVTLEEARSCAAHYNMIDALEASAKLQVWDTAGQERFRTITQSYYRSANAVVITYDITKKDTFKNVVRWTEDVKKYAPANVIKLLVGNKTDIAENREVTLEEARSCAAHYNMIDALEASAKVISVILNFLRVLYSVI</sequence>
<dbReference type="InterPro" id="IPR027417">
    <property type="entry name" value="P-loop_NTPase"/>
</dbReference>
<dbReference type="Gene3D" id="3.40.50.300">
    <property type="entry name" value="P-loop containing nucleotide triphosphate hydrolases"/>
    <property type="match status" value="2"/>
</dbReference>
<dbReference type="GO" id="GO:0003924">
    <property type="term" value="F:GTPase activity"/>
    <property type="evidence" value="ECO:0007669"/>
    <property type="project" value="InterPro"/>
</dbReference>
<evidence type="ECO:0000313" key="3">
    <source>
        <dbReference type="EMBL" id="PFX21840.1"/>
    </source>
</evidence>
<protein>
    <submittedName>
        <fullName evidence="3">Ras-related protein Rab-43</fullName>
    </submittedName>
</protein>
<keyword evidence="2" id="KW-0342">GTP-binding</keyword>
<organism evidence="3 4">
    <name type="scientific">Stylophora pistillata</name>
    <name type="common">Smooth cauliflower coral</name>
    <dbReference type="NCBI Taxonomy" id="50429"/>
    <lineage>
        <taxon>Eukaryota</taxon>
        <taxon>Metazoa</taxon>
        <taxon>Cnidaria</taxon>
        <taxon>Anthozoa</taxon>
        <taxon>Hexacorallia</taxon>
        <taxon>Scleractinia</taxon>
        <taxon>Astrocoeniina</taxon>
        <taxon>Pocilloporidae</taxon>
        <taxon>Stylophora</taxon>
    </lineage>
</organism>
<dbReference type="STRING" id="50429.A0A2B4RZ62"/>
<evidence type="ECO:0000256" key="2">
    <source>
        <dbReference type="ARBA" id="ARBA00023134"/>
    </source>
</evidence>
<dbReference type="AlphaFoldDB" id="A0A2B4RZ62"/>
<dbReference type="OrthoDB" id="9989112at2759"/>
<dbReference type="InterPro" id="IPR001806">
    <property type="entry name" value="Small_GTPase"/>
</dbReference>
<dbReference type="GO" id="GO:0005525">
    <property type="term" value="F:GTP binding"/>
    <property type="evidence" value="ECO:0007669"/>
    <property type="project" value="UniProtKB-KW"/>
</dbReference>
<comment type="caution">
    <text evidence="3">The sequence shown here is derived from an EMBL/GenBank/DDBJ whole genome shotgun (WGS) entry which is preliminary data.</text>
</comment>
<name>A0A2B4RZ62_STYPI</name>
<dbReference type="PANTHER" id="PTHR47977">
    <property type="entry name" value="RAS-RELATED PROTEIN RAB"/>
    <property type="match status" value="1"/>
</dbReference>
<evidence type="ECO:0000313" key="4">
    <source>
        <dbReference type="Proteomes" id="UP000225706"/>
    </source>
</evidence>
<dbReference type="EMBL" id="LSMT01000260">
    <property type="protein sequence ID" value="PFX21840.1"/>
    <property type="molecule type" value="Genomic_DNA"/>
</dbReference>
<dbReference type="SMART" id="SM00174">
    <property type="entry name" value="RHO"/>
    <property type="match status" value="1"/>
</dbReference>
<dbReference type="SMART" id="SM00173">
    <property type="entry name" value="RAS"/>
    <property type="match status" value="1"/>
</dbReference>
<accession>A0A2B4RZ62</accession>
<proteinExistence type="predicted"/>
<dbReference type="PROSITE" id="PS51419">
    <property type="entry name" value="RAB"/>
    <property type="match status" value="1"/>
</dbReference>
<gene>
    <name evidence="3" type="primary">RAB43</name>
    <name evidence="3" type="ORF">AWC38_SpisGene13636</name>
</gene>
<dbReference type="SMART" id="SM00175">
    <property type="entry name" value="RAB"/>
    <property type="match status" value="2"/>
</dbReference>
<reference evidence="4" key="1">
    <citation type="journal article" date="2017" name="bioRxiv">
        <title>Comparative analysis of the genomes of Stylophora pistillata and Acropora digitifera provides evidence for extensive differences between species of corals.</title>
        <authorList>
            <person name="Voolstra C.R."/>
            <person name="Li Y."/>
            <person name="Liew Y.J."/>
            <person name="Baumgarten S."/>
            <person name="Zoccola D."/>
            <person name="Flot J.-F."/>
            <person name="Tambutte S."/>
            <person name="Allemand D."/>
            <person name="Aranda M."/>
        </authorList>
    </citation>
    <scope>NUCLEOTIDE SEQUENCE [LARGE SCALE GENOMIC DNA]</scope>
</reference>